<evidence type="ECO:0000256" key="1">
    <source>
        <dbReference type="ARBA" id="ARBA00001947"/>
    </source>
</evidence>
<evidence type="ECO:0000256" key="7">
    <source>
        <dbReference type="ARBA" id="ARBA00022801"/>
    </source>
</evidence>
<keyword evidence="5 12" id="KW-0812">Transmembrane</keyword>
<keyword evidence="7" id="KW-0378">Hydrolase</keyword>
<dbReference type="Pfam" id="PF02163">
    <property type="entry name" value="Peptidase_M50"/>
    <property type="match status" value="2"/>
</dbReference>
<evidence type="ECO:0000256" key="3">
    <source>
        <dbReference type="ARBA" id="ARBA00007931"/>
    </source>
</evidence>
<feature type="transmembrane region" description="Helical" evidence="12">
    <location>
        <begin position="179"/>
        <end position="195"/>
    </location>
</feature>
<evidence type="ECO:0000256" key="4">
    <source>
        <dbReference type="ARBA" id="ARBA00022670"/>
    </source>
</evidence>
<keyword evidence="15" id="KW-1185">Reference proteome</keyword>
<evidence type="ECO:0000256" key="12">
    <source>
        <dbReference type="SAM" id="Phobius"/>
    </source>
</evidence>
<comment type="cofactor">
    <cofactor evidence="1">
        <name>Zn(2+)</name>
        <dbReference type="ChEBI" id="CHEBI:29105"/>
    </cofactor>
</comment>
<dbReference type="SUPFAM" id="SSF54631">
    <property type="entry name" value="CBS-domain pair"/>
    <property type="match status" value="1"/>
</dbReference>
<organism evidence="14 15">
    <name type="scientific">Clostridium brassicae</name>
    <dbReference type="NCBI Taxonomy" id="2999072"/>
    <lineage>
        <taxon>Bacteria</taxon>
        <taxon>Bacillati</taxon>
        <taxon>Bacillota</taxon>
        <taxon>Clostridia</taxon>
        <taxon>Eubacteriales</taxon>
        <taxon>Clostridiaceae</taxon>
        <taxon>Clostridium</taxon>
    </lineage>
</organism>
<dbReference type="PANTHER" id="PTHR39188">
    <property type="entry name" value="MEMBRANE-ASSOCIATED ZINC METALLOPROTEASE M50B"/>
    <property type="match status" value="1"/>
</dbReference>
<comment type="subcellular location">
    <subcellularLocation>
        <location evidence="2">Membrane</location>
        <topology evidence="2">Multi-pass membrane protein</topology>
    </subcellularLocation>
</comment>
<dbReference type="PANTHER" id="PTHR39188:SF3">
    <property type="entry name" value="STAGE IV SPORULATION PROTEIN FB"/>
    <property type="match status" value="1"/>
</dbReference>
<evidence type="ECO:0000313" key="14">
    <source>
        <dbReference type="EMBL" id="MCY6959744.1"/>
    </source>
</evidence>
<keyword evidence="10" id="KW-0482">Metalloprotease</keyword>
<evidence type="ECO:0000256" key="10">
    <source>
        <dbReference type="ARBA" id="ARBA00023049"/>
    </source>
</evidence>
<comment type="caution">
    <text evidence="14">The sequence shown here is derived from an EMBL/GenBank/DDBJ whole genome shotgun (WGS) entry which is preliminary data.</text>
</comment>
<keyword evidence="9 12" id="KW-1133">Transmembrane helix</keyword>
<evidence type="ECO:0000256" key="2">
    <source>
        <dbReference type="ARBA" id="ARBA00004141"/>
    </source>
</evidence>
<evidence type="ECO:0000259" key="13">
    <source>
        <dbReference type="Pfam" id="PF02163"/>
    </source>
</evidence>
<reference evidence="14" key="1">
    <citation type="submission" date="2022-12" db="EMBL/GenBank/DDBJ databases">
        <title>Clostridium sp. nov., isolated from industrial wastewater.</title>
        <authorList>
            <person name="Jiayan W."/>
        </authorList>
    </citation>
    <scope>NUCLEOTIDE SEQUENCE</scope>
    <source>
        <strain evidence="14">ZC22-4</strain>
    </source>
</reference>
<comment type="similarity">
    <text evidence="3">Belongs to the peptidase M50B family.</text>
</comment>
<protein>
    <submittedName>
        <fullName evidence="14">M50 family metallopeptidase</fullName>
    </submittedName>
</protein>
<dbReference type="CDD" id="cd06161">
    <property type="entry name" value="S2P-M50_SpoIVFB"/>
    <property type="match status" value="1"/>
</dbReference>
<dbReference type="Proteomes" id="UP001144612">
    <property type="component" value="Unassembled WGS sequence"/>
</dbReference>
<name>A0ABT4DBS1_9CLOT</name>
<sequence>MEKQKPLLIKFSKIFMIYIIVLIIIGFKGKVIISFLFVFMHELTHYITARKMGFKGFDIEILPIGAVLHLKDLDDAEPKEDLIISMSGPLFNLVVALIFCVLRNFFYSEYFNFIYLSNMALAIFNLIPAFPLDGGRILRDILSIKTYYKKANKITVNISFIVGFIMIICSLIIWRLRSLNLSILIIGFFIIISSYKEKERIVYLIMGDIIRKKYKFLKRGYIDNRSVSIYCKKTLLEALSIVDKNKYNIFIVLDEDMKTIGITYEESLVEGLKVYGNISIEEYLKTTDEIDKMDKWATMTVEEWSKWNEKSIKG</sequence>
<feature type="transmembrane region" description="Helical" evidence="12">
    <location>
        <begin position="89"/>
        <end position="107"/>
    </location>
</feature>
<proteinExistence type="inferred from homology"/>
<feature type="transmembrane region" description="Helical" evidence="12">
    <location>
        <begin position="154"/>
        <end position="173"/>
    </location>
</feature>
<evidence type="ECO:0000256" key="11">
    <source>
        <dbReference type="ARBA" id="ARBA00023136"/>
    </source>
</evidence>
<evidence type="ECO:0000256" key="6">
    <source>
        <dbReference type="ARBA" id="ARBA00022723"/>
    </source>
</evidence>
<evidence type="ECO:0000256" key="5">
    <source>
        <dbReference type="ARBA" id="ARBA00022692"/>
    </source>
</evidence>
<dbReference type="InterPro" id="IPR008915">
    <property type="entry name" value="Peptidase_M50"/>
</dbReference>
<keyword evidence="11 12" id="KW-0472">Membrane</keyword>
<evidence type="ECO:0000256" key="8">
    <source>
        <dbReference type="ARBA" id="ARBA00022833"/>
    </source>
</evidence>
<feature type="transmembrane region" description="Helical" evidence="12">
    <location>
        <begin position="113"/>
        <end position="133"/>
    </location>
</feature>
<feature type="domain" description="Peptidase M50" evidence="13">
    <location>
        <begin position="108"/>
        <end position="166"/>
    </location>
</feature>
<gene>
    <name evidence="14" type="ORF">OW729_14080</name>
</gene>
<keyword evidence="8" id="KW-0862">Zinc</keyword>
<dbReference type="EMBL" id="JAPQFJ010000015">
    <property type="protein sequence ID" value="MCY6959744.1"/>
    <property type="molecule type" value="Genomic_DNA"/>
</dbReference>
<evidence type="ECO:0000256" key="9">
    <source>
        <dbReference type="ARBA" id="ARBA00022989"/>
    </source>
</evidence>
<dbReference type="InterPro" id="IPR046342">
    <property type="entry name" value="CBS_dom_sf"/>
</dbReference>
<keyword evidence="4" id="KW-0645">Protease</keyword>
<evidence type="ECO:0000313" key="15">
    <source>
        <dbReference type="Proteomes" id="UP001144612"/>
    </source>
</evidence>
<accession>A0ABT4DBS1</accession>
<keyword evidence="6" id="KW-0479">Metal-binding</keyword>
<dbReference type="RefSeq" id="WP_268062178.1">
    <property type="nucleotide sequence ID" value="NZ_JAPQFJ010000015.1"/>
</dbReference>
<feature type="domain" description="Peptidase M50" evidence="13">
    <location>
        <begin position="35"/>
        <end position="103"/>
    </location>
</feature>